<comment type="similarity">
    <text evidence="2 17">Belongs to the HAM1 NTPase family.</text>
</comment>
<organism evidence="18">
    <name type="scientific">candidate division WOR-3 bacterium</name>
    <dbReference type="NCBI Taxonomy" id="2052148"/>
    <lineage>
        <taxon>Bacteria</taxon>
        <taxon>Bacteria division WOR-3</taxon>
    </lineage>
</organism>
<dbReference type="EC" id="3.6.1.66" evidence="11"/>
<keyword evidence="7" id="KW-0460">Magnesium</keyword>
<proteinExistence type="inferred from homology"/>
<evidence type="ECO:0000256" key="8">
    <source>
        <dbReference type="ARBA" id="ARBA00023080"/>
    </source>
</evidence>
<evidence type="ECO:0000256" key="9">
    <source>
        <dbReference type="ARBA" id="ARBA00051875"/>
    </source>
</evidence>
<comment type="subunit">
    <text evidence="3">Homodimer.</text>
</comment>
<dbReference type="InterPro" id="IPR029001">
    <property type="entry name" value="ITPase-like_fam"/>
</dbReference>
<dbReference type="GO" id="GO:0035870">
    <property type="term" value="F:dITP diphosphatase activity"/>
    <property type="evidence" value="ECO:0007669"/>
    <property type="project" value="UniProtKB-ARBA"/>
</dbReference>
<sequence>KKARALFEKVREWTIADDTGLEVYALDMRPGVYSARYSGGGYRDNVEKLLEELRDKEDRRARFRTVFAVISPEGKEWLFEGICEGSIIKEPRGDGGFGYDPVFLPDGYMQTFAELNPGEKDRISHRGRALKKVVEFLRGVAQPG</sequence>
<dbReference type="NCBIfam" id="TIGR00042">
    <property type="entry name" value="RdgB/HAM1 family non-canonical purine NTP pyrophosphatase"/>
    <property type="match status" value="1"/>
</dbReference>
<protein>
    <recommendedName>
        <fullName evidence="12">dITP/XTP pyrophosphatase</fullName>
        <ecNumber evidence="11">3.6.1.66</ecNumber>
    </recommendedName>
    <alternativeName>
        <fullName evidence="13">Non-canonical purine NTP pyrophosphatase</fullName>
    </alternativeName>
    <alternativeName>
        <fullName evidence="14">Non-standard purine NTP pyrophosphatase</fullName>
    </alternativeName>
    <alternativeName>
        <fullName evidence="16">Nucleoside-triphosphate diphosphatase</fullName>
    </alternativeName>
    <alternativeName>
        <fullName evidence="15">Nucleoside-triphosphate pyrophosphatase</fullName>
    </alternativeName>
</protein>
<dbReference type="GO" id="GO:0009146">
    <property type="term" value="P:purine nucleoside triphosphate catabolic process"/>
    <property type="evidence" value="ECO:0007669"/>
    <property type="project" value="UniProtKB-ARBA"/>
</dbReference>
<dbReference type="GO" id="GO:0036222">
    <property type="term" value="F:XTP diphosphatase activity"/>
    <property type="evidence" value="ECO:0007669"/>
    <property type="project" value="UniProtKB-ARBA"/>
</dbReference>
<dbReference type="AlphaFoldDB" id="A0A7C0ZFI1"/>
<dbReference type="GO" id="GO:0005829">
    <property type="term" value="C:cytosol"/>
    <property type="evidence" value="ECO:0007669"/>
    <property type="project" value="TreeGrafter"/>
</dbReference>
<evidence type="ECO:0000256" key="16">
    <source>
        <dbReference type="ARBA" id="ARBA00083635"/>
    </source>
</evidence>
<dbReference type="FunFam" id="3.90.950.10:FF:000001">
    <property type="entry name" value="dITP/XTP pyrophosphatase"/>
    <property type="match status" value="1"/>
</dbReference>
<comment type="caution">
    <text evidence="18">The sequence shown here is derived from an EMBL/GenBank/DDBJ whole genome shotgun (WGS) entry which is preliminary data.</text>
</comment>
<keyword evidence="6 17" id="KW-0378">Hydrolase</keyword>
<dbReference type="Gene3D" id="3.90.950.10">
    <property type="match status" value="1"/>
</dbReference>
<dbReference type="InterPro" id="IPR002637">
    <property type="entry name" value="RdgB/HAM1"/>
</dbReference>
<dbReference type="GO" id="GO:0036220">
    <property type="term" value="F:ITP diphosphatase activity"/>
    <property type="evidence" value="ECO:0007669"/>
    <property type="project" value="UniProtKB-EC"/>
</dbReference>
<keyword evidence="5" id="KW-0547">Nucleotide-binding</keyword>
<dbReference type="GO" id="GO:0000166">
    <property type="term" value="F:nucleotide binding"/>
    <property type="evidence" value="ECO:0007669"/>
    <property type="project" value="UniProtKB-KW"/>
</dbReference>
<evidence type="ECO:0000313" key="18">
    <source>
        <dbReference type="EMBL" id="HDI83422.1"/>
    </source>
</evidence>
<gene>
    <name evidence="18" type="primary">rdgB</name>
    <name evidence="18" type="ORF">ENF18_06505</name>
</gene>
<evidence type="ECO:0000256" key="3">
    <source>
        <dbReference type="ARBA" id="ARBA00011738"/>
    </source>
</evidence>
<evidence type="ECO:0000256" key="7">
    <source>
        <dbReference type="ARBA" id="ARBA00022842"/>
    </source>
</evidence>
<dbReference type="CDD" id="cd00515">
    <property type="entry name" value="HAM1"/>
    <property type="match status" value="1"/>
</dbReference>
<keyword evidence="4" id="KW-0479">Metal-binding</keyword>
<evidence type="ECO:0000256" key="12">
    <source>
        <dbReference type="ARBA" id="ARBA00071289"/>
    </source>
</evidence>
<evidence type="ECO:0000256" key="10">
    <source>
        <dbReference type="ARBA" id="ARBA00052017"/>
    </source>
</evidence>
<dbReference type="EMBL" id="DQWE01000305">
    <property type="protein sequence ID" value="HDI83422.1"/>
    <property type="molecule type" value="Genomic_DNA"/>
</dbReference>
<dbReference type="SUPFAM" id="SSF52972">
    <property type="entry name" value="ITPase-like"/>
    <property type="match status" value="1"/>
</dbReference>
<dbReference type="Pfam" id="PF01725">
    <property type="entry name" value="Ham1p_like"/>
    <property type="match status" value="1"/>
</dbReference>
<feature type="non-terminal residue" evidence="18">
    <location>
        <position position="1"/>
    </location>
</feature>
<evidence type="ECO:0000256" key="1">
    <source>
        <dbReference type="ARBA" id="ARBA00001946"/>
    </source>
</evidence>
<dbReference type="GO" id="GO:0009117">
    <property type="term" value="P:nucleotide metabolic process"/>
    <property type="evidence" value="ECO:0007669"/>
    <property type="project" value="UniProtKB-KW"/>
</dbReference>
<evidence type="ECO:0000256" key="17">
    <source>
        <dbReference type="RuleBase" id="RU003781"/>
    </source>
</evidence>
<comment type="catalytic activity">
    <reaction evidence="9">
        <text>dITP + H2O = dIMP + diphosphate + H(+)</text>
        <dbReference type="Rhea" id="RHEA:28342"/>
        <dbReference type="ChEBI" id="CHEBI:15377"/>
        <dbReference type="ChEBI" id="CHEBI:15378"/>
        <dbReference type="ChEBI" id="CHEBI:33019"/>
        <dbReference type="ChEBI" id="CHEBI:61194"/>
        <dbReference type="ChEBI" id="CHEBI:61382"/>
        <dbReference type="EC" id="3.6.1.66"/>
    </reaction>
</comment>
<dbReference type="PANTHER" id="PTHR11067">
    <property type="entry name" value="INOSINE TRIPHOSPHATE PYROPHOSPHATASE/HAM1 PROTEIN"/>
    <property type="match status" value="1"/>
</dbReference>
<comment type="cofactor">
    <cofactor evidence="1">
        <name>Mg(2+)</name>
        <dbReference type="ChEBI" id="CHEBI:18420"/>
    </cofactor>
</comment>
<dbReference type="PANTHER" id="PTHR11067:SF9">
    <property type="entry name" value="INOSINE TRIPHOSPHATE PYROPHOSPHATASE"/>
    <property type="match status" value="1"/>
</dbReference>
<evidence type="ECO:0000256" key="2">
    <source>
        <dbReference type="ARBA" id="ARBA00008023"/>
    </source>
</evidence>
<dbReference type="Proteomes" id="UP000885847">
    <property type="component" value="Unassembled WGS sequence"/>
</dbReference>
<evidence type="ECO:0000256" key="13">
    <source>
        <dbReference type="ARBA" id="ARBA00075987"/>
    </source>
</evidence>
<dbReference type="GO" id="GO:0046872">
    <property type="term" value="F:metal ion binding"/>
    <property type="evidence" value="ECO:0007669"/>
    <property type="project" value="UniProtKB-KW"/>
</dbReference>
<evidence type="ECO:0000256" key="6">
    <source>
        <dbReference type="ARBA" id="ARBA00022801"/>
    </source>
</evidence>
<evidence type="ECO:0000256" key="4">
    <source>
        <dbReference type="ARBA" id="ARBA00022723"/>
    </source>
</evidence>
<accession>A0A7C0ZFI1</accession>
<evidence type="ECO:0000256" key="5">
    <source>
        <dbReference type="ARBA" id="ARBA00022741"/>
    </source>
</evidence>
<name>A0A7C0ZFI1_UNCW3</name>
<evidence type="ECO:0000256" key="14">
    <source>
        <dbReference type="ARBA" id="ARBA00078805"/>
    </source>
</evidence>
<evidence type="ECO:0000256" key="11">
    <source>
        <dbReference type="ARBA" id="ARBA00066468"/>
    </source>
</evidence>
<reference evidence="18" key="1">
    <citation type="journal article" date="2020" name="mSystems">
        <title>Genome- and Community-Level Interaction Insights into Carbon Utilization and Element Cycling Functions of Hydrothermarchaeota in Hydrothermal Sediment.</title>
        <authorList>
            <person name="Zhou Z."/>
            <person name="Liu Y."/>
            <person name="Xu W."/>
            <person name="Pan J."/>
            <person name="Luo Z.H."/>
            <person name="Li M."/>
        </authorList>
    </citation>
    <scope>NUCLEOTIDE SEQUENCE [LARGE SCALE GENOMIC DNA]</scope>
    <source>
        <strain evidence="18">HyVt-102</strain>
    </source>
</reference>
<evidence type="ECO:0000256" key="15">
    <source>
        <dbReference type="ARBA" id="ARBA00083186"/>
    </source>
</evidence>
<keyword evidence="8" id="KW-0546">Nucleotide metabolism</keyword>
<comment type="catalytic activity">
    <reaction evidence="10">
        <text>XTP + H2O = XMP + diphosphate + H(+)</text>
        <dbReference type="Rhea" id="RHEA:28610"/>
        <dbReference type="ChEBI" id="CHEBI:15377"/>
        <dbReference type="ChEBI" id="CHEBI:15378"/>
        <dbReference type="ChEBI" id="CHEBI:33019"/>
        <dbReference type="ChEBI" id="CHEBI:57464"/>
        <dbReference type="ChEBI" id="CHEBI:61314"/>
        <dbReference type="EC" id="3.6.1.66"/>
    </reaction>
</comment>